<comment type="caution">
    <text evidence="1">The sequence shown here is derived from an EMBL/GenBank/DDBJ whole genome shotgun (WGS) entry which is preliminary data.</text>
</comment>
<sequence length="192" mass="22027">MTPTYEKALDLFKRYNQSESLQKHAIAVKGVMEYFAAKHNEDPGKWGIIGLIHDLDYEKYPDQHCTMTRKIMEEEGWPEDYIRAIVSHGWGICSDTKPEHVMEKVLYATDELTGLIVTSVLVRPDKNLHELKVKSVMKKWKDKRFAAGVDRNIILKGAEMLDVEIRNLVEETIEAMKKVAPELGLNGQSLKE</sequence>
<dbReference type="EMBL" id="QEWP01000016">
    <property type="protein sequence ID" value="PWD98347.1"/>
    <property type="molecule type" value="Genomic_DNA"/>
</dbReference>
<reference evidence="1 2" key="1">
    <citation type="submission" date="2018-05" db="EMBL/GenBank/DDBJ databases">
        <title>Marinilabilia rubrum sp. nov., isolated from saltern sediment.</title>
        <authorList>
            <person name="Zhang R."/>
        </authorList>
    </citation>
    <scope>NUCLEOTIDE SEQUENCE [LARGE SCALE GENOMIC DNA]</scope>
    <source>
        <strain evidence="1 2">WTE16</strain>
    </source>
</reference>
<dbReference type="RefSeq" id="WP_109265558.1">
    <property type="nucleotide sequence ID" value="NZ_QEWP01000016.1"/>
</dbReference>
<organism evidence="1 2">
    <name type="scientific">Marinilabilia rubra</name>
    <dbReference type="NCBI Taxonomy" id="2162893"/>
    <lineage>
        <taxon>Bacteria</taxon>
        <taxon>Pseudomonadati</taxon>
        <taxon>Bacteroidota</taxon>
        <taxon>Bacteroidia</taxon>
        <taxon>Marinilabiliales</taxon>
        <taxon>Marinilabiliaceae</taxon>
        <taxon>Marinilabilia</taxon>
    </lineage>
</organism>
<accession>A0A2U2B5K4</accession>
<dbReference type="Proteomes" id="UP000244956">
    <property type="component" value="Unassembled WGS sequence"/>
</dbReference>
<protein>
    <submittedName>
        <fullName evidence="1">Hydrolase</fullName>
    </submittedName>
</protein>
<dbReference type="GO" id="GO:0016787">
    <property type="term" value="F:hydrolase activity"/>
    <property type="evidence" value="ECO:0007669"/>
    <property type="project" value="UniProtKB-KW"/>
</dbReference>
<evidence type="ECO:0000313" key="1">
    <source>
        <dbReference type="EMBL" id="PWD98347.1"/>
    </source>
</evidence>
<keyword evidence="1" id="KW-0378">Hydrolase</keyword>
<keyword evidence="2" id="KW-1185">Reference proteome</keyword>
<proteinExistence type="predicted"/>
<gene>
    <name evidence="1" type="ORF">DDZ16_16355</name>
</gene>
<dbReference type="Gene3D" id="1.10.3210.10">
    <property type="entry name" value="Hypothetical protein af1432"/>
    <property type="match status" value="1"/>
</dbReference>
<dbReference type="PANTHER" id="PTHR38659:SF2">
    <property type="entry name" value="HDIG DOMAIN PROTEIN"/>
    <property type="match status" value="1"/>
</dbReference>
<name>A0A2U2B5K4_9BACT</name>
<dbReference type="AlphaFoldDB" id="A0A2U2B5K4"/>
<evidence type="ECO:0000313" key="2">
    <source>
        <dbReference type="Proteomes" id="UP000244956"/>
    </source>
</evidence>
<dbReference type="OrthoDB" id="9801160at2"/>
<dbReference type="SUPFAM" id="SSF109604">
    <property type="entry name" value="HD-domain/PDEase-like"/>
    <property type="match status" value="1"/>
</dbReference>
<dbReference type="PANTHER" id="PTHR38659">
    <property type="entry name" value="METAL-DEPENDENT PHOSPHOHYDROLASE"/>
    <property type="match status" value="1"/>
</dbReference>